<evidence type="ECO:0000256" key="2">
    <source>
        <dbReference type="SAM" id="Phobius"/>
    </source>
</evidence>
<accession>A0A1F6WYV3</accession>
<feature type="transmembrane region" description="Helical" evidence="2">
    <location>
        <begin position="12"/>
        <end position="31"/>
    </location>
</feature>
<keyword evidence="2" id="KW-0812">Transmembrane</keyword>
<comment type="caution">
    <text evidence="3">The sequence shown here is derived from an EMBL/GenBank/DDBJ whole genome shotgun (WGS) entry which is preliminary data.</text>
</comment>
<keyword evidence="2" id="KW-0472">Membrane</keyword>
<feature type="coiled-coil region" evidence="1">
    <location>
        <begin position="30"/>
        <end position="57"/>
    </location>
</feature>
<keyword evidence="1" id="KW-0175">Coiled coil</keyword>
<reference evidence="3 4" key="1">
    <citation type="journal article" date="2016" name="Nat. Commun.">
        <title>Thousands of microbial genomes shed light on interconnected biogeochemical processes in an aquifer system.</title>
        <authorList>
            <person name="Anantharaman K."/>
            <person name="Brown C.T."/>
            <person name="Hug L.A."/>
            <person name="Sharon I."/>
            <person name="Castelle C.J."/>
            <person name="Probst A.J."/>
            <person name="Thomas B.C."/>
            <person name="Singh A."/>
            <person name="Wilkins M.J."/>
            <person name="Karaoz U."/>
            <person name="Brodie E.L."/>
            <person name="Williams K.H."/>
            <person name="Hubbard S.S."/>
            <person name="Banfield J.F."/>
        </authorList>
    </citation>
    <scope>NUCLEOTIDE SEQUENCE [LARGE SCALE GENOMIC DNA]</scope>
</reference>
<gene>
    <name evidence="3" type="ORF">A3A91_00210</name>
</gene>
<proteinExistence type="predicted"/>
<dbReference type="Proteomes" id="UP000177001">
    <property type="component" value="Unassembled WGS sequence"/>
</dbReference>
<evidence type="ECO:0000313" key="3">
    <source>
        <dbReference type="EMBL" id="OGI87081.1"/>
    </source>
</evidence>
<dbReference type="EMBL" id="MFUR01000005">
    <property type="protein sequence ID" value="OGI87081.1"/>
    <property type="molecule type" value="Genomic_DNA"/>
</dbReference>
<keyword evidence="2" id="KW-1133">Transmembrane helix</keyword>
<evidence type="ECO:0000256" key="1">
    <source>
        <dbReference type="SAM" id="Coils"/>
    </source>
</evidence>
<sequence>MKYQHQGFTPLVIILLVVLGIGVVGGGYVVYQDKQQQKKLEIQIQDLQDQAVTTKQETAQILRYISRDQVGVFKIDAPIPSQDSFSIEGYLLTEKTIYPEGHPQKIYVVSKNDKQLLTFNVWGLGKIGDIKVQSSEFRTDKSIAVGSTISDFIKAYPQYRLWYTAEEGEKFILNTAINAPTPQFFLKREDLLDSKKNFHNKEIKVSDFNANAKIAEIRVYYSP</sequence>
<name>A0A1F6WYV3_9BACT</name>
<protein>
    <submittedName>
        <fullName evidence="3">Uncharacterized protein</fullName>
    </submittedName>
</protein>
<evidence type="ECO:0000313" key="4">
    <source>
        <dbReference type="Proteomes" id="UP000177001"/>
    </source>
</evidence>
<dbReference type="AlphaFoldDB" id="A0A1F6WYV3"/>
<organism evidence="3 4">
    <name type="scientific">Candidatus Nomurabacteria bacterium RIFCSPLOWO2_01_FULL_36_16</name>
    <dbReference type="NCBI Taxonomy" id="1801767"/>
    <lineage>
        <taxon>Bacteria</taxon>
        <taxon>Candidatus Nomuraibacteriota</taxon>
    </lineage>
</organism>